<evidence type="ECO:0000256" key="4">
    <source>
        <dbReference type="ARBA" id="ARBA00023002"/>
    </source>
</evidence>
<dbReference type="Gene3D" id="1.10.800.10">
    <property type="entry name" value="Aromatic amino acid hydroxylase"/>
    <property type="match status" value="1"/>
</dbReference>
<dbReference type="AlphaFoldDB" id="A0A5S6QVW2"/>
<dbReference type="WBParaSite" id="TMUE_3000011390.2">
    <property type="protein sequence ID" value="TMUE_3000011390.2"/>
    <property type="gene ID" value="WBGene00291553"/>
</dbReference>
<keyword evidence="3 7" id="KW-0479">Metal-binding</keyword>
<evidence type="ECO:0000313" key="9">
    <source>
        <dbReference type="Proteomes" id="UP000046395"/>
    </source>
</evidence>
<dbReference type="InterPro" id="IPR001273">
    <property type="entry name" value="ArAA_hydroxylase"/>
</dbReference>
<proteinExistence type="inferred from homology"/>
<comment type="similarity">
    <text evidence="2">Belongs to the biopterin-dependent aromatic amino acid hydroxylase family.</text>
</comment>
<sequence length="344" mass="39295">MDVDVVAEKIVGNGTVEQLTAELQQIPLSKHDLNYSSKRVLMYGKDLDADHPGFRDKKYRERRVEISRLSEQFIWGNDIPRVDYTAEENQTWSTLFERLRKLYLKHACKEYLENFHLLEREGLFRPDKIPQLADVSKFIKDRTGFELYPVAGYLSPKDFLNALAFRVFHASQYIRHPACPFYSPEPDVCHELLGHVPMFANSQFAEFSQEIGLASLGADEEDVQKLAKLYFFTVEFGICSENGQKKVYGAGLLSSVDELTYAMEGAPKLLPLSIEGILEAECVIVSFQNAYFTCNDLKEPMSVLRNFIKSRSLQKKYYYDPLKDQITTSEPTSTACKAASFKAP</sequence>
<dbReference type="PANTHER" id="PTHR11473">
    <property type="entry name" value="AROMATIC AMINO ACID HYDROXYLASE"/>
    <property type="match status" value="1"/>
</dbReference>
<protein>
    <submittedName>
        <fullName evidence="10 11">BH4_AAA_HYDROXYL_2 domain-containing protein</fullName>
    </submittedName>
</protein>
<feature type="domain" description="Biopterin-dependent aromatic amino acid hydroxylase family profile" evidence="8">
    <location>
        <begin position="11"/>
        <end position="344"/>
    </location>
</feature>
<keyword evidence="4" id="KW-0560">Oxidoreductase</keyword>
<keyword evidence="9" id="KW-1185">Reference proteome</keyword>
<comment type="cofactor">
    <cofactor evidence="1 7">
        <name>Fe(2+)</name>
        <dbReference type="ChEBI" id="CHEBI:29033"/>
    </cofactor>
</comment>
<dbReference type="PROSITE" id="PS00367">
    <property type="entry name" value="BH4_AAA_HYDROXYL_1"/>
    <property type="match status" value="1"/>
</dbReference>
<evidence type="ECO:0000256" key="1">
    <source>
        <dbReference type="ARBA" id="ARBA00001954"/>
    </source>
</evidence>
<evidence type="ECO:0000313" key="10">
    <source>
        <dbReference type="WBParaSite" id="TMUE_3000011390.1"/>
    </source>
</evidence>
<dbReference type="STRING" id="70415.A0A5S6QVW2"/>
<feature type="binding site" evidence="7">
    <location>
        <position position="195"/>
    </location>
    <ligand>
        <name>Fe cation</name>
        <dbReference type="ChEBI" id="CHEBI:24875"/>
    </ligand>
</feature>
<accession>A0A5S6QVW2</accession>
<evidence type="ECO:0000256" key="2">
    <source>
        <dbReference type="ARBA" id="ARBA00009712"/>
    </source>
</evidence>
<dbReference type="GO" id="GO:0043005">
    <property type="term" value="C:neuron projection"/>
    <property type="evidence" value="ECO:0007669"/>
    <property type="project" value="TreeGrafter"/>
</dbReference>
<reference evidence="9" key="1">
    <citation type="submission" date="2013-11" db="EMBL/GenBank/DDBJ databases">
        <authorList>
            <person name="Aslett M."/>
        </authorList>
    </citation>
    <scope>NUCLEOTIDE SEQUENCE [LARGE SCALE GENOMIC DNA]</scope>
    <source>
        <strain evidence="9">Edinburgh</strain>
    </source>
</reference>
<evidence type="ECO:0000256" key="7">
    <source>
        <dbReference type="PIRSR" id="PIRSR601273-2"/>
    </source>
</evidence>
<dbReference type="SUPFAM" id="SSF56534">
    <property type="entry name" value="Aromatic aminoacid monoxygenases, catalytic and oligomerization domains"/>
    <property type="match status" value="1"/>
</dbReference>
<dbReference type="GO" id="GO:0005506">
    <property type="term" value="F:iron ion binding"/>
    <property type="evidence" value="ECO:0007669"/>
    <property type="project" value="InterPro"/>
</dbReference>
<dbReference type="InterPro" id="IPR018301">
    <property type="entry name" value="ArAA_hydroxylase_Fe/CU_BS"/>
</dbReference>
<dbReference type="WBParaSite" id="TMUE_3000011390.3">
    <property type="protein sequence ID" value="TMUE_3000011390.3"/>
    <property type="gene ID" value="WBGene00291553"/>
</dbReference>
<keyword evidence="5 7" id="KW-0408">Iron</keyword>
<evidence type="ECO:0000256" key="3">
    <source>
        <dbReference type="ARBA" id="ARBA00022723"/>
    </source>
</evidence>
<dbReference type="Pfam" id="PF00351">
    <property type="entry name" value="Biopterin_H"/>
    <property type="match status" value="1"/>
</dbReference>
<dbReference type="GO" id="GO:0009072">
    <property type="term" value="P:aromatic amino acid metabolic process"/>
    <property type="evidence" value="ECO:0007669"/>
    <property type="project" value="InterPro"/>
</dbReference>
<reference evidence="9" key="2">
    <citation type="submission" date="2014-03" db="EMBL/GenBank/DDBJ databases">
        <title>The whipworm genome and dual-species transcriptomics of an intimate host-pathogen interaction.</title>
        <authorList>
            <person name="Foth B.J."/>
            <person name="Tsai I.J."/>
            <person name="Reid A.J."/>
            <person name="Bancroft A.J."/>
            <person name="Nichol S."/>
            <person name="Tracey A."/>
            <person name="Holroyd N."/>
            <person name="Cotton J.A."/>
            <person name="Stanley E.J."/>
            <person name="Zarowiecki M."/>
            <person name="Liu J.Z."/>
            <person name="Huckvale T."/>
            <person name="Cooper P.J."/>
            <person name="Grencis R.K."/>
            <person name="Berriman M."/>
        </authorList>
    </citation>
    <scope>NUCLEOTIDE SEQUENCE [LARGE SCALE GENOMIC DNA]</scope>
    <source>
        <strain evidence="9">Edinburgh</strain>
    </source>
</reference>
<dbReference type="InterPro" id="IPR036951">
    <property type="entry name" value="ArAA_hydroxylase_sf"/>
</dbReference>
<dbReference type="PROSITE" id="PS51410">
    <property type="entry name" value="BH4_AAA_HYDROXYL_2"/>
    <property type="match status" value="1"/>
</dbReference>
<dbReference type="GO" id="GO:0004510">
    <property type="term" value="F:tryptophan 5-monooxygenase activity"/>
    <property type="evidence" value="ECO:0007669"/>
    <property type="project" value="TreeGrafter"/>
</dbReference>
<dbReference type="WBParaSite" id="TMUE_3000011390.1">
    <property type="protein sequence ID" value="TMUE_3000011390.1"/>
    <property type="gene ID" value="WBGene00291553"/>
</dbReference>
<feature type="binding site" evidence="7">
    <location>
        <position position="235"/>
    </location>
    <ligand>
        <name>Fe cation</name>
        <dbReference type="ChEBI" id="CHEBI:24875"/>
    </ligand>
</feature>
<feature type="binding site" evidence="7">
    <location>
        <position position="190"/>
    </location>
    <ligand>
        <name>Fe cation</name>
        <dbReference type="ChEBI" id="CHEBI:24875"/>
    </ligand>
</feature>
<evidence type="ECO:0000259" key="8">
    <source>
        <dbReference type="PROSITE" id="PS51410"/>
    </source>
</evidence>
<evidence type="ECO:0000313" key="11">
    <source>
        <dbReference type="WBParaSite" id="TMUE_3000011390.2"/>
    </source>
</evidence>
<dbReference type="InterPro" id="IPR019774">
    <property type="entry name" value="Aromatic-AA_hydroxylase_C"/>
</dbReference>
<reference evidence="10" key="3">
    <citation type="submission" date="2019-12" db="UniProtKB">
        <authorList>
            <consortium name="WormBaseParasite"/>
        </authorList>
    </citation>
    <scope>IDENTIFICATION</scope>
</reference>
<dbReference type="InterPro" id="IPR036329">
    <property type="entry name" value="Aro-AA_hydroxylase_C_sf"/>
</dbReference>
<name>A0A5S6QVW2_TRIMR</name>
<dbReference type="Proteomes" id="UP000046395">
    <property type="component" value="Unassembled WGS sequence"/>
</dbReference>
<dbReference type="PRINTS" id="PR00372">
    <property type="entry name" value="FYWHYDRXLASE"/>
</dbReference>
<evidence type="ECO:0000256" key="6">
    <source>
        <dbReference type="ARBA" id="ARBA00023033"/>
    </source>
</evidence>
<organism evidence="9 10">
    <name type="scientific">Trichuris muris</name>
    <name type="common">Mouse whipworm</name>
    <dbReference type="NCBI Taxonomy" id="70415"/>
    <lineage>
        <taxon>Eukaryota</taxon>
        <taxon>Metazoa</taxon>
        <taxon>Ecdysozoa</taxon>
        <taxon>Nematoda</taxon>
        <taxon>Enoplea</taxon>
        <taxon>Dorylaimia</taxon>
        <taxon>Trichinellida</taxon>
        <taxon>Trichuridae</taxon>
        <taxon>Trichuris</taxon>
    </lineage>
</organism>
<dbReference type="PANTHER" id="PTHR11473:SF16">
    <property type="entry name" value="TRYPTOPHAN 5-HYDROXYLASE 2"/>
    <property type="match status" value="1"/>
</dbReference>
<evidence type="ECO:0000256" key="5">
    <source>
        <dbReference type="ARBA" id="ARBA00023004"/>
    </source>
</evidence>
<dbReference type="WBParaSite" id="TMUE_3000011390.4">
    <property type="protein sequence ID" value="TMUE_3000011390.4"/>
    <property type="gene ID" value="WBGene00291553"/>
</dbReference>
<keyword evidence="6" id="KW-0503">Monooxygenase</keyword>